<evidence type="ECO:0000313" key="5">
    <source>
        <dbReference type="Proteomes" id="UP000549394"/>
    </source>
</evidence>
<comment type="caution">
    <text evidence="4">The sequence shown here is derived from an EMBL/GenBank/DDBJ whole genome shotgun (WGS) entry which is preliminary data.</text>
</comment>
<feature type="region of interest" description="Disordered" evidence="2">
    <location>
        <begin position="407"/>
        <end position="438"/>
    </location>
</feature>
<name>A0A7I8V6M9_9ANNE</name>
<keyword evidence="3" id="KW-1133">Transmembrane helix</keyword>
<keyword evidence="5" id="KW-1185">Reference proteome</keyword>
<dbReference type="Proteomes" id="UP000549394">
    <property type="component" value="Unassembled WGS sequence"/>
</dbReference>
<feature type="compositionally biased region" description="Basic and acidic residues" evidence="2">
    <location>
        <begin position="423"/>
        <end position="438"/>
    </location>
</feature>
<dbReference type="EMBL" id="CAJFCJ010000001">
    <property type="protein sequence ID" value="CAD5111191.1"/>
    <property type="molecule type" value="Genomic_DNA"/>
</dbReference>
<reference evidence="4 5" key="1">
    <citation type="submission" date="2020-08" db="EMBL/GenBank/DDBJ databases">
        <authorList>
            <person name="Hejnol A."/>
        </authorList>
    </citation>
    <scope>NUCLEOTIDE SEQUENCE [LARGE SCALE GENOMIC DNA]</scope>
</reference>
<sequence length="438" mass="49602">MAGRCIDDSWSESHLNVSLPDGGVLSNKLLNPIKSVQNLQISSKNNTITFESDSFKDLTKLETLDVTEAMFDNNELKDASNVLSASSSFKEIRISSTFSGCSCSYYSLIAKFRSLGTNIREKGTNDCFSTDKNGSIANYFCRMIVEEGKLQRFIYFLLTICLLGLSISTVFATSGLRSVLSAPYSYTERINSEENSLRQLESEQKELMILKEIIDPCNRTNEAIRTLRARLKQQEKNADFTAESPVDLTPSNREKIVEYEHQKEAPLAYTRTVNQENLYNVVSNDGIVVAVPEGCKQKFCIKSPSVNVELGPSGCGGTEFRVSKLTKPSNKALKNEKEIETLQTKRIRTSKARKSRRIRKKKINRQSVSFNDKGEHWAEFDRQGTSSQFASRGQLSQKLYGVMKRMSEEDELNSSKNNYYLPEHMDASFDQDQRWQRG</sequence>
<keyword evidence="3" id="KW-0812">Transmembrane</keyword>
<evidence type="ECO:0000256" key="1">
    <source>
        <dbReference type="SAM" id="Coils"/>
    </source>
</evidence>
<keyword evidence="3" id="KW-0472">Membrane</keyword>
<evidence type="ECO:0000313" key="4">
    <source>
        <dbReference type="EMBL" id="CAD5111191.1"/>
    </source>
</evidence>
<dbReference type="AlphaFoldDB" id="A0A7I8V6M9"/>
<protein>
    <submittedName>
        <fullName evidence="4">Uncharacterized protein</fullName>
    </submittedName>
</protein>
<organism evidence="4 5">
    <name type="scientific">Dimorphilus gyrociliatus</name>
    <dbReference type="NCBI Taxonomy" id="2664684"/>
    <lineage>
        <taxon>Eukaryota</taxon>
        <taxon>Metazoa</taxon>
        <taxon>Spiralia</taxon>
        <taxon>Lophotrochozoa</taxon>
        <taxon>Annelida</taxon>
        <taxon>Polychaeta</taxon>
        <taxon>Polychaeta incertae sedis</taxon>
        <taxon>Dinophilidae</taxon>
        <taxon>Dimorphilus</taxon>
    </lineage>
</organism>
<proteinExistence type="predicted"/>
<feature type="transmembrane region" description="Helical" evidence="3">
    <location>
        <begin position="153"/>
        <end position="176"/>
    </location>
</feature>
<evidence type="ECO:0000256" key="3">
    <source>
        <dbReference type="SAM" id="Phobius"/>
    </source>
</evidence>
<keyword evidence="1" id="KW-0175">Coiled coil</keyword>
<accession>A0A7I8V6M9</accession>
<gene>
    <name evidence="4" type="ORF">DGYR_LOCUS515</name>
</gene>
<evidence type="ECO:0000256" key="2">
    <source>
        <dbReference type="SAM" id="MobiDB-lite"/>
    </source>
</evidence>
<feature type="coiled-coil region" evidence="1">
    <location>
        <begin position="190"/>
        <end position="244"/>
    </location>
</feature>